<evidence type="ECO:0008006" key="4">
    <source>
        <dbReference type="Google" id="ProtNLM"/>
    </source>
</evidence>
<feature type="region of interest" description="Disordered" evidence="1">
    <location>
        <begin position="26"/>
        <end position="46"/>
    </location>
</feature>
<sequence>MSDSSEEEDLSRFREVVDTSFTKLINESRGHTTKDIHENNKEKPKSERYLEVASHYNDVKVPEEMQKRIGAKVSAIIQKKIEFVDIQNEAKKRKIKGGVKLFSSSEGFLSCEEVKDSYTDTHNAESKKLKNKRRQIDSEDNVNENDKIQAALVDGEYILSKEETKLWKSRRKEKLFKYKGNKKSKVLTEVT</sequence>
<comment type="caution">
    <text evidence="2">The sequence shown here is derived from an EMBL/GenBank/DDBJ whole genome shotgun (WGS) entry which is preliminary data.</text>
</comment>
<dbReference type="AlphaFoldDB" id="A0A835L2Z7"/>
<feature type="region of interest" description="Disordered" evidence="1">
    <location>
        <begin position="120"/>
        <end position="142"/>
    </location>
</feature>
<reference evidence="2" key="1">
    <citation type="submission" date="2020-08" db="EMBL/GenBank/DDBJ databases">
        <title>Spodoptera exigua strain:BAW_Kor-Di-RS1 Genome sequencing and assembly.</title>
        <authorList>
            <person name="Kim J."/>
            <person name="Nam H.Y."/>
            <person name="Kwon M."/>
            <person name="Choi J.H."/>
            <person name="Cho S.R."/>
            <person name="Kim G.-H."/>
        </authorList>
    </citation>
    <scope>NUCLEOTIDE SEQUENCE</scope>
    <source>
        <strain evidence="2">BAW_Kor-Di-RS1</strain>
        <tissue evidence="2">Whole-body</tissue>
    </source>
</reference>
<dbReference type="Proteomes" id="UP000648187">
    <property type="component" value="Unassembled WGS sequence"/>
</dbReference>
<organism evidence="2 3">
    <name type="scientific">Spodoptera exigua</name>
    <name type="common">Beet armyworm</name>
    <name type="synonym">Noctua fulgens</name>
    <dbReference type="NCBI Taxonomy" id="7107"/>
    <lineage>
        <taxon>Eukaryota</taxon>
        <taxon>Metazoa</taxon>
        <taxon>Ecdysozoa</taxon>
        <taxon>Arthropoda</taxon>
        <taxon>Hexapoda</taxon>
        <taxon>Insecta</taxon>
        <taxon>Pterygota</taxon>
        <taxon>Neoptera</taxon>
        <taxon>Endopterygota</taxon>
        <taxon>Lepidoptera</taxon>
        <taxon>Glossata</taxon>
        <taxon>Ditrysia</taxon>
        <taxon>Noctuoidea</taxon>
        <taxon>Noctuidae</taxon>
        <taxon>Amphipyrinae</taxon>
        <taxon>Spodoptera</taxon>
    </lineage>
</organism>
<accession>A0A835L2Z7</accession>
<name>A0A835L2Z7_SPOEX</name>
<keyword evidence="3" id="KW-1185">Reference proteome</keyword>
<protein>
    <recommendedName>
        <fullName evidence="4">Protein CUSTOS</fullName>
    </recommendedName>
</protein>
<evidence type="ECO:0000256" key="1">
    <source>
        <dbReference type="SAM" id="MobiDB-lite"/>
    </source>
</evidence>
<proteinExistence type="predicted"/>
<dbReference type="EMBL" id="JACKWZ010000558">
    <property type="protein sequence ID" value="KAF9406710.1"/>
    <property type="molecule type" value="Genomic_DNA"/>
</dbReference>
<gene>
    <name evidence="2" type="ORF">HW555_013017</name>
</gene>
<evidence type="ECO:0000313" key="2">
    <source>
        <dbReference type="EMBL" id="KAF9406710.1"/>
    </source>
</evidence>
<evidence type="ECO:0000313" key="3">
    <source>
        <dbReference type="Proteomes" id="UP000648187"/>
    </source>
</evidence>